<proteinExistence type="predicted"/>
<feature type="region of interest" description="Disordered" evidence="1">
    <location>
        <begin position="152"/>
        <end position="197"/>
    </location>
</feature>
<evidence type="ECO:0000313" key="2">
    <source>
        <dbReference type="EMBL" id="KAF5664837.1"/>
    </source>
</evidence>
<evidence type="ECO:0000256" key="1">
    <source>
        <dbReference type="SAM" id="MobiDB-lite"/>
    </source>
</evidence>
<reference evidence="2 3" key="1">
    <citation type="submission" date="2020-05" db="EMBL/GenBank/DDBJ databases">
        <title>Identification and distribution of gene clusters putatively required for synthesis of sphingolipid metabolism inhibitors in phylogenetically diverse species of the filamentous fungus Fusarium.</title>
        <authorList>
            <person name="Kim H.-S."/>
            <person name="Busman M."/>
            <person name="Brown D.W."/>
            <person name="Divon H."/>
            <person name="Uhlig S."/>
            <person name="Proctor R.H."/>
        </authorList>
    </citation>
    <scope>NUCLEOTIDE SEQUENCE [LARGE SCALE GENOMIC DNA]</scope>
    <source>
        <strain evidence="2 3">NRRL 25311</strain>
    </source>
</reference>
<feature type="compositionally biased region" description="Pro residues" evidence="1">
    <location>
        <begin position="91"/>
        <end position="107"/>
    </location>
</feature>
<feature type="compositionally biased region" description="Low complexity" evidence="1">
    <location>
        <begin position="109"/>
        <end position="127"/>
    </location>
</feature>
<sequence length="344" mass="37101">MSTPPTSPFFENEMDNEYWSRELEALGDINLMDNAEQDALLYEAQQTEQAVQDPQDSLDESPEDESPEDESPEDESPEDESAEDERLWGSPSPPSPPPSPLPSPLPSQPGLVFPVPAPPAVTGVTEPQTTAPPAPFDADVAADNTLEGFIPELPMAQPKQPRADAKRVPKQKAPKRIPNRVAKPPKHLSANQQQRQWDQEGMARLTRLRNEEAAKAAAAQLVNGAPGQLYGPVQFCTNCGHNLSQATSVYCPPAGGYRSQAAGPVNQQPPVPTAPFTAYAPAPAPALALAPHLAPPPSWPQIPTTSMYPGIMPVGQGSEAATWQPFATPEQQAMYLDPMRFNML</sequence>
<organism evidence="2 3">
    <name type="scientific">Fusarium denticulatum</name>
    <dbReference type="NCBI Taxonomy" id="48507"/>
    <lineage>
        <taxon>Eukaryota</taxon>
        <taxon>Fungi</taxon>
        <taxon>Dikarya</taxon>
        <taxon>Ascomycota</taxon>
        <taxon>Pezizomycotina</taxon>
        <taxon>Sordariomycetes</taxon>
        <taxon>Hypocreomycetidae</taxon>
        <taxon>Hypocreales</taxon>
        <taxon>Nectriaceae</taxon>
        <taxon>Fusarium</taxon>
        <taxon>Fusarium fujikuroi species complex</taxon>
    </lineage>
</organism>
<protein>
    <submittedName>
        <fullName evidence="2">Uncharacterized protein</fullName>
    </submittedName>
</protein>
<comment type="caution">
    <text evidence="2">The sequence shown here is derived from an EMBL/GenBank/DDBJ whole genome shotgun (WGS) entry which is preliminary data.</text>
</comment>
<dbReference type="EMBL" id="JAAOAK010000457">
    <property type="protein sequence ID" value="KAF5664837.1"/>
    <property type="molecule type" value="Genomic_DNA"/>
</dbReference>
<feature type="region of interest" description="Disordered" evidence="1">
    <location>
        <begin position="37"/>
        <end position="139"/>
    </location>
</feature>
<feature type="compositionally biased region" description="Basic residues" evidence="1">
    <location>
        <begin position="168"/>
        <end position="186"/>
    </location>
</feature>
<evidence type="ECO:0000313" key="3">
    <source>
        <dbReference type="Proteomes" id="UP000562682"/>
    </source>
</evidence>
<gene>
    <name evidence="2" type="ORF">FDENT_12760</name>
</gene>
<keyword evidence="3" id="KW-1185">Reference proteome</keyword>
<name>A0A8H5TA05_9HYPO</name>
<dbReference type="Proteomes" id="UP000562682">
    <property type="component" value="Unassembled WGS sequence"/>
</dbReference>
<dbReference type="AlphaFoldDB" id="A0A8H5TA05"/>
<feature type="compositionally biased region" description="Acidic residues" evidence="1">
    <location>
        <begin position="56"/>
        <end position="83"/>
    </location>
</feature>
<accession>A0A8H5TA05</accession>